<dbReference type="SUPFAM" id="SSF56112">
    <property type="entry name" value="Protein kinase-like (PK-like)"/>
    <property type="match status" value="1"/>
</dbReference>
<dbReference type="OMA" id="CHRYFIM"/>
<keyword evidence="2" id="KW-1185">Reference proteome</keyword>
<dbReference type="EMBL" id="HG792016">
    <property type="protein sequence ID" value="CDM29904.1"/>
    <property type="molecule type" value="Genomic_DNA"/>
</dbReference>
<evidence type="ECO:0000313" key="1">
    <source>
        <dbReference type="EMBL" id="CDM29904.1"/>
    </source>
</evidence>
<dbReference type="InterPro" id="IPR011009">
    <property type="entry name" value="Kinase-like_dom_sf"/>
</dbReference>
<organism evidence="1 2">
    <name type="scientific">Penicillium roqueforti (strain FM164)</name>
    <dbReference type="NCBI Taxonomy" id="1365484"/>
    <lineage>
        <taxon>Eukaryota</taxon>
        <taxon>Fungi</taxon>
        <taxon>Dikarya</taxon>
        <taxon>Ascomycota</taxon>
        <taxon>Pezizomycotina</taxon>
        <taxon>Eurotiomycetes</taxon>
        <taxon>Eurotiomycetidae</taxon>
        <taxon>Eurotiales</taxon>
        <taxon>Aspergillaceae</taxon>
        <taxon>Penicillium</taxon>
    </lineage>
</organism>
<proteinExistence type="predicted"/>
<dbReference type="OrthoDB" id="3250044at2759"/>
<protein>
    <submittedName>
        <fullName evidence="1">Genomic scaffold, ProqFM164S02</fullName>
    </submittedName>
</protein>
<dbReference type="AlphaFoldDB" id="W6Q6M8"/>
<name>W6Q6M8_PENRF</name>
<gene>
    <name evidence="1" type="ORF">PROQFM164_S02g000053</name>
</gene>
<evidence type="ECO:0000313" key="2">
    <source>
        <dbReference type="Proteomes" id="UP000030686"/>
    </source>
</evidence>
<reference evidence="1" key="1">
    <citation type="journal article" date="2014" name="Nat. Commun.">
        <title>Multiple recent horizontal transfers of a large genomic region in cheese making fungi.</title>
        <authorList>
            <person name="Cheeseman K."/>
            <person name="Ropars J."/>
            <person name="Renault P."/>
            <person name="Dupont J."/>
            <person name="Gouzy J."/>
            <person name="Branca A."/>
            <person name="Abraham A.L."/>
            <person name="Ceppi M."/>
            <person name="Conseiller E."/>
            <person name="Debuchy R."/>
            <person name="Malagnac F."/>
            <person name="Goarin A."/>
            <person name="Silar P."/>
            <person name="Lacoste S."/>
            <person name="Sallet E."/>
            <person name="Bensimon A."/>
            <person name="Giraud T."/>
            <person name="Brygoo Y."/>
        </authorList>
    </citation>
    <scope>NUCLEOTIDE SEQUENCE [LARGE SCALE GENOMIC DNA]</scope>
    <source>
        <strain evidence="1">FM164</strain>
    </source>
</reference>
<accession>W6Q6M8</accession>
<dbReference type="STRING" id="1365484.W6Q6M8"/>
<sequence>MESSLCNNPTFIAIYLTEMELSIRPIAHPQSRDPHGFFPLDGKDLNSVTDEALATLLTSSPILHQLGGTTVVRLSETLIMKGGGSVMASEAEMLRLIASRTTIRAPRVYRSFQVKDDTQYFGTSGYIVMDFIPGQPLDESWNSLSRDT</sequence>
<dbReference type="Proteomes" id="UP000030686">
    <property type="component" value="Unassembled WGS sequence"/>
</dbReference>